<evidence type="ECO:0000256" key="2">
    <source>
        <dbReference type="ARBA" id="ARBA00009354"/>
    </source>
</evidence>
<dbReference type="PANTHER" id="PTHR48249">
    <property type="entry name" value="MEDIATOR OF RNA POLYMERASE II TRANSCRIPTION SUBUNIT 13"/>
    <property type="match status" value="1"/>
</dbReference>
<name>A0AAV8YR91_9CUCU</name>
<gene>
    <name evidence="9" type="ORF">NQ318_019124</name>
</gene>
<dbReference type="Pfam" id="PF11597">
    <property type="entry name" value="Med13_N"/>
    <property type="match status" value="1"/>
</dbReference>
<evidence type="ECO:0000256" key="4">
    <source>
        <dbReference type="ARBA" id="ARBA00022491"/>
    </source>
</evidence>
<dbReference type="InterPro" id="IPR021643">
    <property type="entry name" value="Mediator_Med13_N"/>
</dbReference>
<reference evidence="9" key="1">
    <citation type="journal article" date="2023" name="Insect Mol. Biol.">
        <title>Genome sequencing provides insights into the evolution of gene families encoding plant cell wall-degrading enzymes in longhorned beetles.</title>
        <authorList>
            <person name="Shin N.R."/>
            <person name="Okamura Y."/>
            <person name="Kirsch R."/>
            <person name="Pauchet Y."/>
        </authorList>
    </citation>
    <scope>NUCLEOTIDE SEQUENCE</scope>
    <source>
        <strain evidence="9">AMC_N1</strain>
    </source>
</reference>
<evidence type="ECO:0000256" key="1">
    <source>
        <dbReference type="ARBA" id="ARBA00004123"/>
    </source>
</evidence>
<evidence type="ECO:0000256" key="3">
    <source>
        <dbReference type="ARBA" id="ARBA00019618"/>
    </source>
</evidence>
<proteinExistence type="inferred from homology"/>
<comment type="similarity">
    <text evidence="2">Belongs to the Mediator complex subunit 13 family.</text>
</comment>
<keyword evidence="4" id="KW-0678">Repressor</keyword>
<evidence type="ECO:0000259" key="8">
    <source>
        <dbReference type="Pfam" id="PF11597"/>
    </source>
</evidence>
<evidence type="ECO:0000256" key="6">
    <source>
        <dbReference type="ARBA" id="ARBA00023163"/>
    </source>
</evidence>
<dbReference type="AlphaFoldDB" id="A0AAV8YR91"/>
<evidence type="ECO:0000256" key="7">
    <source>
        <dbReference type="ARBA" id="ARBA00023242"/>
    </source>
</evidence>
<organism evidence="9 10">
    <name type="scientific">Aromia moschata</name>
    <dbReference type="NCBI Taxonomy" id="1265417"/>
    <lineage>
        <taxon>Eukaryota</taxon>
        <taxon>Metazoa</taxon>
        <taxon>Ecdysozoa</taxon>
        <taxon>Arthropoda</taxon>
        <taxon>Hexapoda</taxon>
        <taxon>Insecta</taxon>
        <taxon>Pterygota</taxon>
        <taxon>Neoptera</taxon>
        <taxon>Endopterygota</taxon>
        <taxon>Coleoptera</taxon>
        <taxon>Polyphaga</taxon>
        <taxon>Cucujiformia</taxon>
        <taxon>Chrysomeloidea</taxon>
        <taxon>Cerambycidae</taxon>
        <taxon>Cerambycinae</taxon>
        <taxon>Callichromatini</taxon>
        <taxon>Aromia</taxon>
    </lineage>
</organism>
<keyword evidence="7" id="KW-0539">Nucleus</keyword>
<keyword evidence="5" id="KW-0805">Transcription regulation</keyword>
<keyword evidence="6" id="KW-0804">Transcription</keyword>
<sequence length="284" mass="31087">MHIHNPLDCEQGSWESGLSYECRSLLFKALHNLIERCLLSRDFIRLGKWFVQPCDASRKSAASAGVAGVEAMVANTHLSFSFAFFVHGESSVCASVDVRQHPPVRRLSRWHMQQAQASTSGLKVILAPFGLAGTLTGQSFKSPEATARLLDDWSQFYPLDKSSSLTDSSVVEVIVGGVKMRYPSCYVLVTDLDDNANMTILNGLPSSPPGERMMEKRAASPILVQTPPPSPVQINSRVPQPGSYTVSVEHINSMSREQTAATILPERVWQGMHFEWGAGRATAG</sequence>
<evidence type="ECO:0000313" key="10">
    <source>
        <dbReference type="Proteomes" id="UP001162162"/>
    </source>
</evidence>
<dbReference type="GO" id="GO:0016592">
    <property type="term" value="C:mediator complex"/>
    <property type="evidence" value="ECO:0007669"/>
    <property type="project" value="TreeGrafter"/>
</dbReference>
<dbReference type="EMBL" id="JAPWTK010000052">
    <property type="protein sequence ID" value="KAJ8953884.1"/>
    <property type="molecule type" value="Genomic_DNA"/>
</dbReference>
<dbReference type="GO" id="GO:0045944">
    <property type="term" value="P:positive regulation of transcription by RNA polymerase II"/>
    <property type="evidence" value="ECO:0007669"/>
    <property type="project" value="TreeGrafter"/>
</dbReference>
<accession>A0AAV8YR91</accession>
<evidence type="ECO:0000313" key="9">
    <source>
        <dbReference type="EMBL" id="KAJ8953884.1"/>
    </source>
</evidence>
<evidence type="ECO:0000256" key="5">
    <source>
        <dbReference type="ARBA" id="ARBA00023015"/>
    </source>
</evidence>
<protein>
    <recommendedName>
        <fullName evidence="3">Mediator of RNA polymerase II transcription subunit 13</fullName>
    </recommendedName>
</protein>
<keyword evidence="10" id="KW-1185">Reference proteome</keyword>
<dbReference type="PANTHER" id="PTHR48249:SF3">
    <property type="entry name" value="MEDIATOR OF RNA POLYMERASE II TRANSCRIPTION SUBUNIT 13"/>
    <property type="match status" value="1"/>
</dbReference>
<comment type="caution">
    <text evidence="9">The sequence shown here is derived from an EMBL/GenBank/DDBJ whole genome shotgun (WGS) entry which is preliminary data.</text>
</comment>
<dbReference type="GO" id="GO:0003713">
    <property type="term" value="F:transcription coactivator activity"/>
    <property type="evidence" value="ECO:0007669"/>
    <property type="project" value="TreeGrafter"/>
</dbReference>
<dbReference type="InterPro" id="IPR051139">
    <property type="entry name" value="Mediator_complx_sub13"/>
</dbReference>
<dbReference type="Proteomes" id="UP001162162">
    <property type="component" value="Unassembled WGS sequence"/>
</dbReference>
<comment type="subcellular location">
    <subcellularLocation>
        <location evidence="1">Nucleus</location>
    </subcellularLocation>
</comment>
<feature type="domain" description="Mediator complex subunit Med13 N-terminal" evidence="8">
    <location>
        <begin position="19"/>
        <end position="149"/>
    </location>
</feature>